<evidence type="ECO:0000313" key="3">
    <source>
        <dbReference type="Proteomes" id="UP000053097"/>
    </source>
</evidence>
<dbReference type="EMBL" id="KK107022">
    <property type="protein sequence ID" value="EZA62315.1"/>
    <property type="molecule type" value="Genomic_DNA"/>
</dbReference>
<dbReference type="Proteomes" id="UP000053097">
    <property type="component" value="Unassembled WGS sequence"/>
</dbReference>
<dbReference type="AlphaFoldDB" id="A0A026X1X8"/>
<accession>A0A026X1X8</accession>
<dbReference type="OMA" id="HERTIPK"/>
<proteinExistence type="predicted"/>
<dbReference type="Gene3D" id="3.30.420.10">
    <property type="entry name" value="Ribonuclease H-like superfamily/Ribonuclease H"/>
    <property type="match status" value="1"/>
</dbReference>
<dbReference type="PROSITE" id="PS50994">
    <property type="entry name" value="INTEGRASE"/>
    <property type="match status" value="1"/>
</dbReference>
<sequence length="117" mass="13705">MTEAHFNTKLSRFRCDNGREYISHEIKDIFEESGIQFEFTIRYTPQQNGVAERMNRTIAEKIRCMLLESGTQKCLWTEAVLTAVYLINRSLTEALKNKVPAELWYGSLPNLKKLRIF</sequence>
<name>A0A026X1X8_OOCBI</name>
<dbReference type="InterPro" id="IPR012337">
    <property type="entry name" value="RNaseH-like_sf"/>
</dbReference>
<dbReference type="OrthoDB" id="7555369at2759"/>
<dbReference type="GO" id="GO:0015074">
    <property type="term" value="P:DNA integration"/>
    <property type="evidence" value="ECO:0007669"/>
    <property type="project" value="InterPro"/>
</dbReference>
<dbReference type="InterPro" id="IPR039537">
    <property type="entry name" value="Retrotran_Ty1/copia-like"/>
</dbReference>
<organism evidence="2 3">
    <name type="scientific">Ooceraea biroi</name>
    <name type="common">Clonal raider ant</name>
    <name type="synonym">Cerapachys biroi</name>
    <dbReference type="NCBI Taxonomy" id="2015173"/>
    <lineage>
        <taxon>Eukaryota</taxon>
        <taxon>Metazoa</taxon>
        <taxon>Ecdysozoa</taxon>
        <taxon>Arthropoda</taxon>
        <taxon>Hexapoda</taxon>
        <taxon>Insecta</taxon>
        <taxon>Pterygota</taxon>
        <taxon>Neoptera</taxon>
        <taxon>Endopterygota</taxon>
        <taxon>Hymenoptera</taxon>
        <taxon>Apocrita</taxon>
        <taxon>Aculeata</taxon>
        <taxon>Formicoidea</taxon>
        <taxon>Formicidae</taxon>
        <taxon>Dorylinae</taxon>
        <taxon>Ooceraea</taxon>
    </lineage>
</organism>
<feature type="domain" description="Integrase catalytic" evidence="1">
    <location>
        <begin position="1"/>
        <end position="108"/>
    </location>
</feature>
<dbReference type="GO" id="GO:0003676">
    <property type="term" value="F:nucleic acid binding"/>
    <property type="evidence" value="ECO:0007669"/>
    <property type="project" value="InterPro"/>
</dbReference>
<protein>
    <submittedName>
        <fullName evidence="2">Copia protein</fullName>
    </submittedName>
</protein>
<evidence type="ECO:0000259" key="1">
    <source>
        <dbReference type="PROSITE" id="PS50994"/>
    </source>
</evidence>
<dbReference type="SUPFAM" id="SSF53098">
    <property type="entry name" value="Ribonuclease H-like"/>
    <property type="match status" value="1"/>
</dbReference>
<gene>
    <name evidence="2" type="ORF">X777_04054</name>
</gene>
<dbReference type="InterPro" id="IPR001584">
    <property type="entry name" value="Integrase_cat-core"/>
</dbReference>
<dbReference type="InterPro" id="IPR036397">
    <property type="entry name" value="RNaseH_sf"/>
</dbReference>
<keyword evidence="3" id="KW-1185">Reference proteome</keyword>
<reference evidence="2 3" key="1">
    <citation type="journal article" date="2014" name="Curr. Biol.">
        <title>The genome of the clonal raider ant Cerapachys biroi.</title>
        <authorList>
            <person name="Oxley P.R."/>
            <person name="Ji L."/>
            <person name="Fetter-Pruneda I."/>
            <person name="McKenzie S.K."/>
            <person name="Li C."/>
            <person name="Hu H."/>
            <person name="Zhang G."/>
            <person name="Kronauer D.J."/>
        </authorList>
    </citation>
    <scope>NUCLEOTIDE SEQUENCE [LARGE SCALE GENOMIC DNA]</scope>
</reference>
<evidence type="ECO:0000313" key="2">
    <source>
        <dbReference type="EMBL" id="EZA62315.1"/>
    </source>
</evidence>
<dbReference type="PANTHER" id="PTHR42648:SF28">
    <property type="entry name" value="TRANSPOSON-ENCODED PROTEIN WITH RIBONUCLEASE H-LIKE AND RETROVIRUS ZINC FINGER-LIKE DOMAINS"/>
    <property type="match status" value="1"/>
</dbReference>
<dbReference type="PANTHER" id="PTHR42648">
    <property type="entry name" value="TRANSPOSASE, PUTATIVE-RELATED"/>
    <property type="match status" value="1"/>
</dbReference>
<dbReference type="STRING" id="2015173.A0A026X1X8"/>